<dbReference type="Proteomes" id="UP000214688">
    <property type="component" value="Chromosome"/>
</dbReference>
<proteinExistence type="predicted"/>
<dbReference type="KEGG" id="tab:CIG75_00615"/>
<reference evidence="1 2" key="1">
    <citation type="journal article" date="2015" name="Int. J. Syst. Evol. Microbiol.">
        <title>Tumebacillus algifaecis sp. nov., isolated from decomposing algal scum.</title>
        <authorList>
            <person name="Wu Y.F."/>
            <person name="Zhang B."/>
            <person name="Xing P."/>
            <person name="Wu Q.L."/>
            <person name="Liu S.J."/>
        </authorList>
    </citation>
    <scope>NUCLEOTIDE SEQUENCE [LARGE SCALE GENOMIC DNA]</scope>
    <source>
        <strain evidence="1 2">THMBR28</strain>
    </source>
</reference>
<protein>
    <submittedName>
        <fullName evidence="1">Uncharacterized protein</fullName>
    </submittedName>
</protein>
<dbReference type="OrthoDB" id="2967073at2"/>
<evidence type="ECO:0000313" key="2">
    <source>
        <dbReference type="Proteomes" id="UP000214688"/>
    </source>
</evidence>
<dbReference type="AlphaFoldDB" id="A0A223CWM9"/>
<dbReference type="EMBL" id="CP022657">
    <property type="protein sequence ID" value="ASS73625.1"/>
    <property type="molecule type" value="Genomic_DNA"/>
</dbReference>
<accession>A0A223CWM9</accession>
<gene>
    <name evidence="1" type="ORF">CIG75_00615</name>
</gene>
<evidence type="ECO:0000313" key="1">
    <source>
        <dbReference type="EMBL" id="ASS73625.1"/>
    </source>
</evidence>
<organism evidence="1 2">
    <name type="scientific">Tumebacillus algifaecis</name>
    <dbReference type="NCBI Taxonomy" id="1214604"/>
    <lineage>
        <taxon>Bacteria</taxon>
        <taxon>Bacillati</taxon>
        <taxon>Bacillota</taxon>
        <taxon>Bacilli</taxon>
        <taxon>Bacillales</taxon>
        <taxon>Alicyclobacillaceae</taxon>
        <taxon>Tumebacillus</taxon>
    </lineage>
</organism>
<dbReference type="RefSeq" id="WP_094234885.1">
    <property type="nucleotide sequence ID" value="NZ_CP022657.1"/>
</dbReference>
<sequence>MTNKEYQEMVEKKFKKKLREVMHDLCVKRSVVAYEGAEILGVPKKTFEAWRTRYRFGPLQLQADYAEKQSKEQIEAYSEELKDVDILRSFQLQDETSLAGFQEVLLRYLELYKAKRITVDSGSTEEMLLMMRIRIFEEILQLLDSYLQGEHHDKFMRAANFLLMKMNRSN</sequence>
<name>A0A223CWM9_9BACL</name>
<keyword evidence="2" id="KW-1185">Reference proteome</keyword>